<organism evidence="2">
    <name type="scientific">Pseudunio marocanus</name>
    <dbReference type="NCBI Taxonomy" id="518768"/>
    <lineage>
        <taxon>Eukaryota</taxon>
        <taxon>Metazoa</taxon>
        <taxon>Spiralia</taxon>
        <taxon>Lophotrochozoa</taxon>
        <taxon>Mollusca</taxon>
        <taxon>Bivalvia</taxon>
        <taxon>Autobranchia</taxon>
        <taxon>Heteroconchia</taxon>
        <taxon>Palaeoheterodonta</taxon>
        <taxon>Unionida</taxon>
        <taxon>Unionoidea</taxon>
        <taxon>Margaritiferidae</taxon>
        <taxon>Pseudunio</taxon>
    </lineage>
</organism>
<proteinExistence type="predicted"/>
<evidence type="ECO:0000256" key="1">
    <source>
        <dbReference type="SAM" id="Phobius"/>
    </source>
</evidence>
<geneLocation type="mitochondrion" evidence="2"/>
<protein>
    <submittedName>
        <fullName evidence="2">ATP synthase F0 subunit 8</fullName>
    </submittedName>
</protein>
<keyword evidence="1" id="KW-0472">Membrane</keyword>
<gene>
    <name evidence="2" type="primary">atp8</name>
</gene>
<keyword evidence="1" id="KW-0812">Transmembrane</keyword>
<keyword evidence="1" id="KW-1133">Transmembrane helix</keyword>
<reference evidence="2" key="1">
    <citation type="journal article" date="2017" name="J. Molluscan Stud.">
        <title>The first Margaritiferidae male (M-type) mitogenome: mitochondrial gene order as a potential character for determining higher-order phylogeny within Unionida (Bivalvia).</title>
        <authorList>
            <person name="Lopes-Lima M."/>
            <person name="Fonesca M.M."/>
            <person name="Aldridge D.C."/>
            <person name="Bogan A.E."/>
            <person name="Gan H.M."/>
            <person name="Ghamizi M."/>
            <person name="Sousa R."/>
            <person name="Teixeira A."/>
            <person name="Varandas S."/>
            <person name="Zanatta D."/>
            <person name="Zieritz A."/>
            <person name="Froufe E."/>
        </authorList>
    </citation>
    <scope>NUCLEOTIDE SEQUENCE</scope>
    <source>
        <strain evidence="2">BIV1914M</strain>
        <tissue evidence="2">Foot tissue</tissue>
    </source>
</reference>
<accession>A0A1W5XF43</accession>
<feature type="transmembrane region" description="Helical" evidence="1">
    <location>
        <begin position="6"/>
        <end position="30"/>
    </location>
</feature>
<dbReference type="EMBL" id="KY131954">
    <property type="protein sequence ID" value="ARH56129.1"/>
    <property type="molecule type" value="Genomic_DNA"/>
</dbReference>
<dbReference type="AlphaFoldDB" id="A0A1W5XF43"/>
<name>A0A1W5XF43_9BIVA</name>
<evidence type="ECO:0000313" key="2">
    <source>
        <dbReference type="EMBL" id="ARH56129.1"/>
    </source>
</evidence>
<keyword evidence="2" id="KW-0496">Mitochondrion</keyword>
<sequence length="61" mass="6509">MPQLSPMSWSVIGFTVMCYFLVVCVTLWWVGTGQYSTGSQLKGKVAVSSRGFGFASAKPAG</sequence>